<dbReference type="SUPFAM" id="SSF53448">
    <property type="entry name" value="Nucleotide-diphospho-sugar transferases"/>
    <property type="match status" value="1"/>
</dbReference>
<dbReference type="Gene3D" id="3.90.550.10">
    <property type="entry name" value="Spore Coat Polysaccharide Biosynthesis Protein SpsA, Chain A"/>
    <property type="match status" value="1"/>
</dbReference>
<evidence type="ECO:0000256" key="4">
    <source>
        <dbReference type="SAM" id="MobiDB-lite"/>
    </source>
</evidence>
<gene>
    <name evidence="6" type="ORF">DLJ53_14750</name>
</gene>
<dbReference type="EMBL" id="QHHQ01000003">
    <property type="protein sequence ID" value="RAI00523.1"/>
    <property type="molecule type" value="Genomic_DNA"/>
</dbReference>
<dbReference type="Proteomes" id="UP000249590">
    <property type="component" value="Unassembled WGS sequence"/>
</dbReference>
<protein>
    <recommendedName>
        <fullName evidence="5">Glycosyltransferase 2-like domain-containing protein</fullName>
    </recommendedName>
</protein>
<keyword evidence="7" id="KW-1185">Reference proteome</keyword>
<evidence type="ECO:0000256" key="2">
    <source>
        <dbReference type="ARBA" id="ARBA00022676"/>
    </source>
</evidence>
<evidence type="ECO:0000313" key="7">
    <source>
        <dbReference type="Proteomes" id="UP000249590"/>
    </source>
</evidence>
<feature type="domain" description="Glycosyltransferase 2-like" evidence="5">
    <location>
        <begin position="174"/>
        <end position="347"/>
    </location>
</feature>
<dbReference type="InterPro" id="IPR029044">
    <property type="entry name" value="Nucleotide-diphossugar_trans"/>
</dbReference>
<evidence type="ECO:0000313" key="6">
    <source>
        <dbReference type="EMBL" id="RAI00523.1"/>
    </source>
</evidence>
<feature type="region of interest" description="Disordered" evidence="4">
    <location>
        <begin position="844"/>
        <end position="870"/>
    </location>
</feature>
<evidence type="ECO:0000256" key="1">
    <source>
        <dbReference type="ARBA" id="ARBA00006739"/>
    </source>
</evidence>
<reference evidence="6 7" key="1">
    <citation type="submission" date="2018-05" db="EMBL/GenBank/DDBJ databases">
        <title>Acuticoccus sediminis sp. nov., isolated from deep-sea sediment of Indian Ocean.</title>
        <authorList>
            <person name="Liu X."/>
            <person name="Lai Q."/>
            <person name="Du Y."/>
            <person name="Sun F."/>
            <person name="Zhang X."/>
            <person name="Wang S."/>
            <person name="Shao Z."/>
        </authorList>
    </citation>
    <scope>NUCLEOTIDE SEQUENCE [LARGE SCALE GENOMIC DNA]</scope>
    <source>
        <strain evidence="6 7">PTG4-2</strain>
    </source>
</reference>
<dbReference type="AlphaFoldDB" id="A0A8B2NTL7"/>
<sequence length="870" mass="97921">MRGCGDEDHALKLPFMMRWSTITGLARHPQSVVWHVQWTMNSKRFMAERADIIRHFDNQFYLDTYPELRNMVFGPARHYILKGWKEGRDPSELFSTRDYLETYGDVAEARINPYRHWLTHGRNEGRTASVSRARRVALQQPDQALLVPRLKADSDWDDLPARVIDPPTAHAVNVVIPVYKSLEHVSATIWSVLAAENETPCECLVIDDCSPQPEVSAFLRMLEEKGLIRLLVNEENLGFVGTVNRGMAHNEHRDVVLLNADTYVHDGWLDRLMEPLRDDPRIATVTPLSNNATIASYPMSVVDNSYELEVDSATLDRLAREANGKTIVDVPTGIGFCMAVRRSAIHSLGLFDAETFGLGYGEECDFCMRAIKDGWRNVMATGIYVRHFGSASFGPTQSTRSEKAQELLAQKHPEYAGRIARHVSADPLLPSRILFDIARLREALGPISIVFFTHTRGGGIETYLRNTYYAMVAAGQKAVADRAIVVQTQVQGFVRISAFNEQALPYLPNLEELNIERHNALLDRIIEVLDPELIHMNTFAGLSSEAIGQLMTTLMRSGKPYWHVWHDHQPLCPRLTFLDAEDRYCGETDASRCVSCLASSSTAFEWVRIDDWRARFRDYLSHADMVSAPSEAAALRARRLTDVSKVKIHPHPEPDLDEAEPLEKPSRGDGVRRIVILGAIGPHKGAYLLHAMIKDIEHRDLPIHIDVVGYTAVKEIKTGRKVTVHGRYAGEAEAIRLIRNIQPDLALFSSIWPETYVFTLSVPMALHLPTAALNLGAQGERVKDYPRGTVLDAYLRDDPVALNDALLALDMDALWAPDVPERHGNPSALADWFRAREPRLLSSRDHRDRTAAARCEGSDEQSERPIRAML</sequence>
<keyword evidence="2" id="KW-0328">Glycosyltransferase</keyword>
<evidence type="ECO:0000256" key="3">
    <source>
        <dbReference type="ARBA" id="ARBA00022679"/>
    </source>
</evidence>
<dbReference type="InterPro" id="IPR001173">
    <property type="entry name" value="Glyco_trans_2-like"/>
</dbReference>
<dbReference type="Gene3D" id="3.40.50.2000">
    <property type="entry name" value="Glycogen Phosphorylase B"/>
    <property type="match status" value="1"/>
</dbReference>
<comment type="similarity">
    <text evidence="1">Belongs to the glycosyltransferase 2 family.</text>
</comment>
<evidence type="ECO:0000259" key="5">
    <source>
        <dbReference type="Pfam" id="PF00535"/>
    </source>
</evidence>
<accession>A0A8B2NTL7</accession>
<organism evidence="6 7">
    <name type="scientific">Acuticoccus sediminis</name>
    <dbReference type="NCBI Taxonomy" id="2184697"/>
    <lineage>
        <taxon>Bacteria</taxon>
        <taxon>Pseudomonadati</taxon>
        <taxon>Pseudomonadota</taxon>
        <taxon>Alphaproteobacteria</taxon>
        <taxon>Hyphomicrobiales</taxon>
        <taxon>Amorphaceae</taxon>
        <taxon>Acuticoccus</taxon>
    </lineage>
</organism>
<dbReference type="SUPFAM" id="SSF53756">
    <property type="entry name" value="UDP-Glycosyltransferase/glycogen phosphorylase"/>
    <property type="match status" value="1"/>
</dbReference>
<comment type="caution">
    <text evidence="6">The sequence shown here is derived from an EMBL/GenBank/DDBJ whole genome shotgun (WGS) entry which is preliminary data.</text>
</comment>
<name>A0A8B2NTL7_9HYPH</name>
<feature type="compositionally biased region" description="Basic and acidic residues" evidence="4">
    <location>
        <begin position="861"/>
        <end position="870"/>
    </location>
</feature>
<dbReference type="PANTHER" id="PTHR43179">
    <property type="entry name" value="RHAMNOSYLTRANSFERASE WBBL"/>
    <property type="match status" value="1"/>
</dbReference>
<dbReference type="PANTHER" id="PTHR43179:SF12">
    <property type="entry name" value="GALACTOFURANOSYLTRANSFERASE GLFT2"/>
    <property type="match status" value="1"/>
</dbReference>
<dbReference type="Pfam" id="PF00535">
    <property type="entry name" value="Glycos_transf_2"/>
    <property type="match status" value="1"/>
</dbReference>
<dbReference type="GO" id="GO:0016757">
    <property type="term" value="F:glycosyltransferase activity"/>
    <property type="evidence" value="ECO:0007669"/>
    <property type="project" value="UniProtKB-KW"/>
</dbReference>
<keyword evidence="3" id="KW-0808">Transferase</keyword>
<proteinExistence type="inferred from homology"/>